<protein>
    <submittedName>
        <fullName evidence="1">Uncharacterized protein</fullName>
    </submittedName>
</protein>
<name>A0ACC3D7Z1_9PEZI</name>
<comment type="caution">
    <text evidence="1">The sequence shown here is derived from an EMBL/GenBank/DDBJ whole genome shotgun (WGS) entry which is preliminary data.</text>
</comment>
<evidence type="ECO:0000313" key="2">
    <source>
        <dbReference type="Proteomes" id="UP001186974"/>
    </source>
</evidence>
<proteinExistence type="predicted"/>
<sequence>MISDVPSPCPQDEPDKTASDTIIDRNQSTVSGEEPYGRQTIPAPSNTFSTANLAISGDLIAQDISEWAEHTTAVAPWPVTPVVSAVESFPIPQRDSADSDVSDDDVFSPPEGALTDFDDDYTFMNATFKKLAEMCWSNFEIKTLAVRCLRCLTVRFILHRTKQNTQTTYVTGSGGCTVISENGNRGSSSQGQRSADRPTRKRYRSDSDDDGEKDDGDDRDHP</sequence>
<keyword evidence="2" id="KW-1185">Reference proteome</keyword>
<dbReference type="EMBL" id="JAWDJW010006917">
    <property type="protein sequence ID" value="KAK3063277.1"/>
    <property type="molecule type" value="Genomic_DNA"/>
</dbReference>
<dbReference type="Proteomes" id="UP001186974">
    <property type="component" value="Unassembled WGS sequence"/>
</dbReference>
<reference evidence="1" key="1">
    <citation type="submission" date="2024-09" db="EMBL/GenBank/DDBJ databases">
        <title>Black Yeasts Isolated from many extreme environments.</title>
        <authorList>
            <person name="Coleine C."/>
            <person name="Stajich J.E."/>
            <person name="Selbmann L."/>
        </authorList>
    </citation>
    <scope>NUCLEOTIDE SEQUENCE</scope>
    <source>
        <strain evidence="1">CCFEE 5737</strain>
    </source>
</reference>
<accession>A0ACC3D7Z1</accession>
<organism evidence="1 2">
    <name type="scientific">Coniosporium uncinatum</name>
    <dbReference type="NCBI Taxonomy" id="93489"/>
    <lineage>
        <taxon>Eukaryota</taxon>
        <taxon>Fungi</taxon>
        <taxon>Dikarya</taxon>
        <taxon>Ascomycota</taxon>
        <taxon>Pezizomycotina</taxon>
        <taxon>Dothideomycetes</taxon>
        <taxon>Dothideomycetes incertae sedis</taxon>
        <taxon>Coniosporium</taxon>
    </lineage>
</organism>
<evidence type="ECO:0000313" key="1">
    <source>
        <dbReference type="EMBL" id="KAK3063277.1"/>
    </source>
</evidence>
<gene>
    <name evidence="1" type="ORF">LTS18_001703</name>
</gene>